<gene>
    <name evidence="3" type="ORF">A3D78_00795</name>
</gene>
<name>A0A1F6A164_9BACT</name>
<dbReference type="PANTHER" id="PTHR30244">
    <property type="entry name" value="TRANSAMINASE"/>
    <property type="match status" value="1"/>
</dbReference>
<dbReference type="Gene3D" id="3.90.1150.10">
    <property type="entry name" value="Aspartate Aminotransferase, domain 1"/>
    <property type="match status" value="1"/>
</dbReference>
<evidence type="ECO:0000256" key="2">
    <source>
        <dbReference type="ARBA" id="ARBA00037999"/>
    </source>
</evidence>
<evidence type="ECO:0008006" key="5">
    <source>
        <dbReference type="Google" id="ProtNLM"/>
    </source>
</evidence>
<dbReference type="CDD" id="cd00616">
    <property type="entry name" value="AHBA_syn"/>
    <property type="match status" value="1"/>
</dbReference>
<dbReference type="InterPro" id="IPR000653">
    <property type="entry name" value="DegT/StrS_aminotransferase"/>
</dbReference>
<dbReference type="GO" id="GO:0000271">
    <property type="term" value="P:polysaccharide biosynthetic process"/>
    <property type="evidence" value="ECO:0007669"/>
    <property type="project" value="TreeGrafter"/>
</dbReference>
<dbReference type="InterPro" id="IPR015424">
    <property type="entry name" value="PyrdxlP-dep_Trfase"/>
</dbReference>
<dbReference type="InterPro" id="IPR015421">
    <property type="entry name" value="PyrdxlP-dep_Trfase_major"/>
</dbReference>
<feature type="non-terminal residue" evidence="3">
    <location>
        <position position="287"/>
    </location>
</feature>
<evidence type="ECO:0000256" key="1">
    <source>
        <dbReference type="ARBA" id="ARBA00022898"/>
    </source>
</evidence>
<dbReference type="EMBL" id="MFJM01000016">
    <property type="protein sequence ID" value="OGG18419.1"/>
    <property type="molecule type" value="Genomic_DNA"/>
</dbReference>
<dbReference type="PANTHER" id="PTHR30244:SF36">
    <property type="entry name" value="3-OXO-GLUCOSE-6-PHOSPHATE:GLUTAMATE AMINOTRANSFERASE"/>
    <property type="match status" value="1"/>
</dbReference>
<keyword evidence="1" id="KW-0663">Pyridoxal phosphate</keyword>
<dbReference type="GO" id="GO:0030170">
    <property type="term" value="F:pyridoxal phosphate binding"/>
    <property type="evidence" value="ECO:0007669"/>
    <property type="project" value="TreeGrafter"/>
</dbReference>
<comment type="caution">
    <text evidence="3">The sequence shown here is derived from an EMBL/GenBank/DDBJ whole genome shotgun (WGS) entry which is preliminary data.</text>
</comment>
<dbReference type="AlphaFoldDB" id="A0A1F6A164"/>
<sequence>MIPVFDTTRQIKKYRRQFILTIDEVMSKGNFILGAKVAQFEKEFAAYTGAKFAVGVACGTDALILSMQALGIGGGDEVIMPANSYPTAFAVASTGARPRLVDIDGSFNIDPLKIEKAITSKTRAIMAVHLFGQPADLEKIMQTANKYHLPVIEDCAQAHGAEYKNPTLPSGLREASKKVGSIGKIGCFSFYPTKNLGAFGDGGMIVTNDEKLFKKIKLLRMYGEKERYKSILQGRISRLDEIQAAILSFKLQYLDKWNERRREIAGKYRSHLENSPCRLPPALPFTK</sequence>
<dbReference type="Proteomes" id="UP000176253">
    <property type="component" value="Unassembled WGS sequence"/>
</dbReference>
<dbReference type="SUPFAM" id="SSF53383">
    <property type="entry name" value="PLP-dependent transferases"/>
    <property type="match status" value="1"/>
</dbReference>
<dbReference type="STRING" id="1798383.A3D78_00795"/>
<evidence type="ECO:0000313" key="4">
    <source>
        <dbReference type="Proteomes" id="UP000176253"/>
    </source>
</evidence>
<accession>A0A1F6A164</accession>
<organism evidence="3 4">
    <name type="scientific">Candidatus Gottesmanbacteria bacterium RIFCSPHIGHO2_02_FULL_39_14</name>
    <dbReference type="NCBI Taxonomy" id="1798383"/>
    <lineage>
        <taxon>Bacteria</taxon>
        <taxon>Candidatus Gottesmaniibacteriota</taxon>
    </lineage>
</organism>
<reference evidence="3 4" key="1">
    <citation type="journal article" date="2016" name="Nat. Commun.">
        <title>Thousands of microbial genomes shed light on interconnected biogeochemical processes in an aquifer system.</title>
        <authorList>
            <person name="Anantharaman K."/>
            <person name="Brown C.T."/>
            <person name="Hug L.A."/>
            <person name="Sharon I."/>
            <person name="Castelle C.J."/>
            <person name="Probst A.J."/>
            <person name="Thomas B.C."/>
            <person name="Singh A."/>
            <person name="Wilkins M.J."/>
            <person name="Karaoz U."/>
            <person name="Brodie E.L."/>
            <person name="Williams K.H."/>
            <person name="Hubbard S.S."/>
            <person name="Banfield J.F."/>
        </authorList>
    </citation>
    <scope>NUCLEOTIDE SEQUENCE [LARGE SCALE GENOMIC DNA]</scope>
</reference>
<proteinExistence type="inferred from homology"/>
<dbReference type="Pfam" id="PF01041">
    <property type="entry name" value="DegT_DnrJ_EryC1"/>
    <property type="match status" value="1"/>
</dbReference>
<dbReference type="InterPro" id="IPR015422">
    <property type="entry name" value="PyrdxlP-dep_Trfase_small"/>
</dbReference>
<dbReference type="Gene3D" id="3.40.640.10">
    <property type="entry name" value="Type I PLP-dependent aspartate aminotransferase-like (Major domain)"/>
    <property type="match status" value="1"/>
</dbReference>
<evidence type="ECO:0000313" key="3">
    <source>
        <dbReference type="EMBL" id="OGG18419.1"/>
    </source>
</evidence>
<comment type="similarity">
    <text evidence="2">Belongs to the DegT/DnrJ/EryC1 family.</text>
</comment>
<protein>
    <recommendedName>
        <fullName evidence="5">Erythromycin biosynthesis sensory transduction protein eryC1</fullName>
    </recommendedName>
</protein>
<dbReference type="GO" id="GO:0008483">
    <property type="term" value="F:transaminase activity"/>
    <property type="evidence" value="ECO:0007669"/>
    <property type="project" value="TreeGrafter"/>
</dbReference>